<gene>
    <name evidence="9" type="primary">fabH</name>
    <name evidence="12" type="ORF">FHX34_1021353</name>
</gene>
<comment type="catalytic activity">
    <reaction evidence="9">
        <text>malonyl-[ACP] + acetyl-CoA + H(+) = 3-oxobutanoyl-[ACP] + CO2 + CoA</text>
        <dbReference type="Rhea" id="RHEA:12080"/>
        <dbReference type="Rhea" id="RHEA-COMP:9623"/>
        <dbReference type="Rhea" id="RHEA-COMP:9625"/>
        <dbReference type="ChEBI" id="CHEBI:15378"/>
        <dbReference type="ChEBI" id="CHEBI:16526"/>
        <dbReference type="ChEBI" id="CHEBI:57287"/>
        <dbReference type="ChEBI" id="CHEBI:57288"/>
        <dbReference type="ChEBI" id="CHEBI:78449"/>
        <dbReference type="ChEBI" id="CHEBI:78450"/>
        <dbReference type="EC" id="2.3.1.180"/>
    </reaction>
</comment>
<dbReference type="CDD" id="cd00830">
    <property type="entry name" value="KAS_III"/>
    <property type="match status" value="1"/>
</dbReference>
<dbReference type="InterPro" id="IPR004655">
    <property type="entry name" value="FabH"/>
</dbReference>
<keyword evidence="8 9" id="KW-0012">Acyltransferase</keyword>
<dbReference type="InterPro" id="IPR013747">
    <property type="entry name" value="ACP_syn_III_C"/>
</dbReference>
<protein>
    <recommendedName>
        <fullName evidence="9">Beta-ketoacyl-[acyl-carrier-protein] synthase III</fullName>
        <shortName evidence="9">Beta-ketoacyl-ACP synthase III</shortName>
        <shortName evidence="9">KAS III</shortName>
        <ecNumber evidence="9">2.3.1.180</ecNumber>
    </recommendedName>
    <alternativeName>
        <fullName evidence="9">3-oxoacyl-[acyl-carrier-protein] synthase 3</fullName>
    </alternativeName>
    <alternativeName>
        <fullName evidence="9">3-oxoacyl-[acyl-carrier-protein] synthase III</fullName>
    </alternativeName>
</protein>
<comment type="function">
    <text evidence="9">Catalyzes the condensation reaction of fatty acid synthesis by the addition to an acyl acceptor of two carbons from malonyl-ACP. Catalyzes the first condensation reaction which initiates fatty acid synthesis and may therefore play a role in governing the total rate of fatty acid production. Possesses both acetoacetyl-ACP synthase and acetyl transacylase activities. Its substrate specificity determines the biosynthesis of branched-chain and/or straight-chain of fatty acids.</text>
</comment>
<comment type="subcellular location">
    <subcellularLocation>
        <location evidence="9">Cytoplasm</location>
    </subcellularLocation>
</comment>
<proteinExistence type="inferred from homology"/>
<dbReference type="SUPFAM" id="SSF53901">
    <property type="entry name" value="Thiolase-like"/>
    <property type="match status" value="1"/>
</dbReference>
<dbReference type="EMBL" id="VIWY01000002">
    <property type="protein sequence ID" value="TWG24790.1"/>
    <property type="molecule type" value="Genomic_DNA"/>
</dbReference>
<keyword evidence="13" id="KW-1185">Reference proteome</keyword>
<evidence type="ECO:0000256" key="7">
    <source>
        <dbReference type="ARBA" id="ARBA00023160"/>
    </source>
</evidence>
<dbReference type="AlphaFoldDB" id="A0A561WLT3"/>
<dbReference type="PANTHER" id="PTHR34069">
    <property type="entry name" value="3-OXOACYL-[ACYL-CARRIER-PROTEIN] SYNTHASE 3"/>
    <property type="match status" value="1"/>
</dbReference>
<keyword evidence="7 9" id="KW-0275">Fatty acid biosynthesis</keyword>
<evidence type="ECO:0000256" key="6">
    <source>
        <dbReference type="ARBA" id="ARBA00023098"/>
    </source>
</evidence>
<organism evidence="12 13">
    <name type="scientific">Actinoplanes teichomyceticus</name>
    <dbReference type="NCBI Taxonomy" id="1867"/>
    <lineage>
        <taxon>Bacteria</taxon>
        <taxon>Bacillati</taxon>
        <taxon>Actinomycetota</taxon>
        <taxon>Actinomycetes</taxon>
        <taxon>Micromonosporales</taxon>
        <taxon>Micromonosporaceae</taxon>
        <taxon>Actinoplanes</taxon>
    </lineage>
</organism>
<evidence type="ECO:0000256" key="4">
    <source>
        <dbReference type="ARBA" id="ARBA00022679"/>
    </source>
</evidence>
<evidence type="ECO:0000256" key="8">
    <source>
        <dbReference type="ARBA" id="ARBA00023315"/>
    </source>
</evidence>
<dbReference type="PANTHER" id="PTHR34069:SF2">
    <property type="entry name" value="BETA-KETOACYL-[ACYL-CARRIER-PROTEIN] SYNTHASE III"/>
    <property type="match status" value="1"/>
</dbReference>
<dbReference type="NCBIfam" id="NF006829">
    <property type="entry name" value="PRK09352.1"/>
    <property type="match status" value="1"/>
</dbReference>
<dbReference type="Proteomes" id="UP000320239">
    <property type="component" value="Unassembled WGS sequence"/>
</dbReference>
<dbReference type="RefSeq" id="WP_122977846.1">
    <property type="nucleotide sequence ID" value="NZ_BOMX01000107.1"/>
</dbReference>
<feature type="domain" description="Beta-ketoacyl-[acyl-carrier-protein] synthase III C-terminal" evidence="10">
    <location>
        <begin position="244"/>
        <end position="333"/>
    </location>
</feature>
<reference evidence="12 13" key="1">
    <citation type="submission" date="2019-06" db="EMBL/GenBank/DDBJ databases">
        <title>Sequencing the genomes of 1000 actinobacteria strains.</title>
        <authorList>
            <person name="Klenk H.-P."/>
        </authorList>
    </citation>
    <scope>NUCLEOTIDE SEQUENCE [LARGE SCALE GENOMIC DNA]</scope>
    <source>
        <strain evidence="12 13">DSM 43866</strain>
    </source>
</reference>
<dbReference type="Pfam" id="PF08545">
    <property type="entry name" value="ACP_syn_III"/>
    <property type="match status" value="1"/>
</dbReference>
<feature type="active site" evidence="9">
    <location>
        <position position="260"/>
    </location>
</feature>
<dbReference type="GO" id="GO:0033818">
    <property type="term" value="F:beta-ketoacyl-acyl-carrier-protein synthase III activity"/>
    <property type="evidence" value="ECO:0007669"/>
    <property type="project" value="UniProtKB-UniRule"/>
</dbReference>
<keyword evidence="3 9" id="KW-0444">Lipid biosynthesis</keyword>
<feature type="active site" evidence="9">
    <location>
        <position position="290"/>
    </location>
</feature>
<evidence type="ECO:0000259" key="10">
    <source>
        <dbReference type="Pfam" id="PF08541"/>
    </source>
</evidence>
<evidence type="ECO:0000256" key="9">
    <source>
        <dbReference type="HAMAP-Rule" id="MF_01815"/>
    </source>
</evidence>
<evidence type="ECO:0000313" key="13">
    <source>
        <dbReference type="Proteomes" id="UP000320239"/>
    </source>
</evidence>
<evidence type="ECO:0000256" key="1">
    <source>
        <dbReference type="ARBA" id="ARBA00008642"/>
    </source>
</evidence>
<keyword evidence="4 9" id="KW-0808">Transferase</keyword>
<keyword evidence="9" id="KW-0511">Multifunctional enzyme</keyword>
<dbReference type="UniPathway" id="UPA00094"/>
<dbReference type="NCBIfam" id="TIGR00747">
    <property type="entry name" value="fabH"/>
    <property type="match status" value="1"/>
</dbReference>
<dbReference type="EC" id="2.3.1.180" evidence="9"/>
<keyword evidence="6 9" id="KW-0443">Lipid metabolism</keyword>
<comment type="caution">
    <text evidence="12">The sequence shown here is derived from an EMBL/GenBank/DDBJ whole genome shotgun (WGS) entry which is preliminary data.</text>
</comment>
<name>A0A561WLT3_ACTTI</name>
<evidence type="ECO:0000313" key="12">
    <source>
        <dbReference type="EMBL" id="TWG24790.1"/>
    </source>
</evidence>
<accession>A0A561WLT3</accession>
<feature type="active site" evidence="9">
    <location>
        <position position="118"/>
    </location>
</feature>
<keyword evidence="5 9" id="KW-0276">Fatty acid metabolism</keyword>
<dbReference type="HAMAP" id="MF_01815">
    <property type="entry name" value="FabH"/>
    <property type="match status" value="1"/>
</dbReference>
<comment type="pathway">
    <text evidence="9">Lipid metabolism; fatty acid biosynthesis.</text>
</comment>
<dbReference type="InterPro" id="IPR016039">
    <property type="entry name" value="Thiolase-like"/>
</dbReference>
<dbReference type="GO" id="GO:0004315">
    <property type="term" value="F:3-oxoacyl-[acyl-carrier-protein] synthase activity"/>
    <property type="evidence" value="ECO:0007669"/>
    <property type="project" value="InterPro"/>
</dbReference>
<sequence length="341" mass="34480">MSAGGSGDRHPVLAGVGGWLPSRVVTNDDLAAHLDTSDAWIRSRTGIGSRRFAEPGVSTGDLAVAAGALALKSSGEAQADAVVLATATPDHPLPGTAPQVAERLGLIGAAAFDVAAVCAGFVYGLATAGGLIAAGTARRVLLIGAETFTSIVNPRDRSTAVIFADGAGAVVLRAGRPDEPGALGPTDLGSDGGNHELIMVPGGGSRQRSSGADPGPEDHFFHMAGRDVYRHAVERLTSSSRAALAHAGWQVTDVDRFVPHQANAKISAAVADRLGLDADRVLSNIAEVGNTSAASIPLLLAQAGADGRLQPGHRVLLAAFGGGLTWGASTLVWPDITALTV</sequence>
<dbReference type="Gene3D" id="3.40.47.10">
    <property type="match status" value="1"/>
</dbReference>
<evidence type="ECO:0000256" key="5">
    <source>
        <dbReference type="ARBA" id="ARBA00022832"/>
    </source>
</evidence>
<feature type="domain" description="Beta-ketoacyl-[acyl-carrier-protein] synthase III N-terminal" evidence="11">
    <location>
        <begin position="112"/>
        <end position="192"/>
    </location>
</feature>
<comment type="similarity">
    <text evidence="1 9">Belongs to the thiolase-like superfamily. FabH family.</text>
</comment>
<evidence type="ECO:0000256" key="2">
    <source>
        <dbReference type="ARBA" id="ARBA00022490"/>
    </source>
</evidence>
<comment type="subunit">
    <text evidence="9">Homodimer.</text>
</comment>
<dbReference type="Pfam" id="PF08541">
    <property type="entry name" value="ACP_syn_III_C"/>
    <property type="match status" value="1"/>
</dbReference>
<evidence type="ECO:0000256" key="3">
    <source>
        <dbReference type="ARBA" id="ARBA00022516"/>
    </source>
</evidence>
<dbReference type="GO" id="GO:0044550">
    <property type="term" value="P:secondary metabolite biosynthetic process"/>
    <property type="evidence" value="ECO:0007669"/>
    <property type="project" value="TreeGrafter"/>
</dbReference>
<dbReference type="GO" id="GO:0005737">
    <property type="term" value="C:cytoplasm"/>
    <property type="evidence" value="ECO:0007669"/>
    <property type="project" value="UniProtKB-SubCell"/>
</dbReference>
<dbReference type="OrthoDB" id="9815506at2"/>
<evidence type="ECO:0000259" key="11">
    <source>
        <dbReference type="Pfam" id="PF08545"/>
    </source>
</evidence>
<comment type="caution">
    <text evidence="9">Lacks conserved residue(s) required for the propagation of feature annotation.</text>
</comment>
<comment type="domain">
    <text evidence="9">The last Arg residue of the ACP-binding site is essential for the weak association between ACP/AcpP and FabH.</text>
</comment>
<keyword evidence="2 9" id="KW-0963">Cytoplasm</keyword>
<dbReference type="InterPro" id="IPR013751">
    <property type="entry name" value="ACP_syn_III_N"/>
</dbReference>
<dbReference type="GO" id="GO:0006633">
    <property type="term" value="P:fatty acid biosynthetic process"/>
    <property type="evidence" value="ECO:0007669"/>
    <property type="project" value="UniProtKB-UniRule"/>
</dbReference>